<evidence type="ECO:0000313" key="2">
    <source>
        <dbReference type="EMBL" id="MBH8595640.1"/>
    </source>
</evidence>
<dbReference type="EMBL" id="JAECVW010000005">
    <property type="protein sequence ID" value="MBH8595640.1"/>
    <property type="molecule type" value="Genomic_DNA"/>
</dbReference>
<sequence length="54" mass="6603">MEHKDEQERKLGDALTVSYFTLLLYVISFFTDTAYKLYFHIPVYYSEFTLDYYL</sequence>
<proteinExistence type="predicted"/>
<feature type="transmembrane region" description="Helical" evidence="1">
    <location>
        <begin position="12"/>
        <end position="30"/>
    </location>
</feature>
<dbReference type="AlphaFoldDB" id="A0A8I1A9Y3"/>
<organism evidence="2 3">
    <name type="scientific">Thermoactinomyces intermedius</name>
    <dbReference type="NCBI Taxonomy" id="2024"/>
    <lineage>
        <taxon>Bacteria</taxon>
        <taxon>Bacillati</taxon>
        <taxon>Bacillota</taxon>
        <taxon>Bacilli</taxon>
        <taxon>Bacillales</taxon>
        <taxon>Thermoactinomycetaceae</taxon>
        <taxon>Thermoactinomyces</taxon>
    </lineage>
</organism>
<keyword evidence="3" id="KW-1185">Reference proteome</keyword>
<keyword evidence="1" id="KW-0812">Transmembrane</keyword>
<comment type="caution">
    <text evidence="2">The sequence shown here is derived from an EMBL/GenBank/DDBJ whole genome shotgun (WGS) entry which is preliminary data.</text>
</comment>
<keyword evidence="1" id="KW-0472">Membrane</keyword>
<evidence type="ECO:0000256" key="1">
    <source>
        <dbReference type="SAM" id="Phobius"/>
    </source>
</evidence>
<dbReference type="RefSeq" id="WP_181732400.1">
    <property type="nucleotide sequence ID" value="NZ_JACEIR010000007.1"/>
</dbReference>
<evidence type="ECO:0000313" key="3">
    <source>
        <dbReference type="Proteomes" id="UP000633619"/>
    </source>
</evidence>
<reference evidence="2 3" key="1">
    <citation type="submission" date="2020-12" db="EMBL/GenBank/DDBJ databases">
        <title>WGS of Thermoactinomyces spp.</title>
        <authorList>
            <person name="Cheng K."/>
        </authorList>
    </citation>
    <scope>NUCLEOTIDE SEQUENCE [LARGE SCALE GENOMIC DNA]</scope>
    <source>
        <strain evidence="3">CICC 10671\DSM 43846</strain>
    </source>
</reference>
<dbReference type="Proteomes" id="UP000633619">
    <property type="component" value="Unassembled WGS sequence"/>
</dbReference>
<accession>A0A8I1A9Y3</accession>
<protein>
    <submittedName>
        <fullName evidence="2">Uncharacterized protein</fullName>
    </submittedName>
</protein>
<name>A0A8I1A9Y3_THEIN</name>
<gene>
    <name evidence="2" type="ORF">I8U20_09890</name>
</gene>
<keyword evidence="1" id="KW-1133">Transmembrane helix</keyword>